<feature type="non-terminal residue" evidence="4">
    <location>
        <position position="1"/>
    </location>
</feature>
<sequence>ENNKELREKWDKLQFDTQQGRAGEDPYPTASGSLRIPIYATKSFAYSSLTELLKNHYNYSRTENPTLYALDQKLATLHGGESAVSVASGMAAVHLACSSVLQQRIERAKPKKLIGLLPQSDPDNIPNVIIHNNQYTGVYRLLTKIYAQIGVMTKIVDLRNLKELKSAIDKNTKLVFVETPSNPNLDVLDIQGCADLIHEVNGKCIVDNTFASPALQKPLNFGVDLVVESLTKYVNGHGDTLGGVIIGPKTELQNIRYFWLETQGAVMHPFSAWLILRGCRTLSLRMERHCSNALK</sequence>
<dbReference type="GO" id="GO:0019346">
    <property type="term" value="P:transsulfuration"/>
    <property type="evidence" value="ECO:0007669"/>
    <property type="project" value="InterPro"/>
</dbReference>
<comment type="cofactor">
    <cofactor evidence="1">
        <name>pyridoxal 5'-phosphate</name>
        <dbReference type="ChEBI" id="CHEBI:597326"/>
    </cofactor>
</comment>
<dbReference type="InterPro" id="IPR000277">
    <property type="entry name" value="Cys/Met-Metab_PyrdxlP-dep_enz"/>
</dbReference>
<dbReference type="PANTHER" id="PTHR11808">
    <property type="entry name" value="TRANS-SULFURATION ENZYME FAMILY MEMBER"/>
    <property type="match status" value="1"/>
</dbReference>
<gene>
    <name evidence="4" type="ORF">S01H4_24588</name>
</gene>
<dbReference type="InterPro" id="IPR015424">
    <property type="entry name" value="PyrdxlP-dep_Trfase"/>
</dbReference>
<dbReference type="GO" id="GO:0005737">
    <property type="term" value="C:cytoplasm"/>
    <property type="evidence" value="ECO:0007669"/>
    <property type="project" value="TreeGrafter"/>
</dbReference>
<proteinExistence type="predicted"/>
<accession>X1AUX5</accession>
<reference evidence="4" key="1">
    <citation type="journal article" date="2014" name="Front. Microbiol.">
        <title>High frequency of phylogenetically diverse reductive dehalogenase-homologous genes in deep subseafloor sedimentary metagenomes.</title>
        <authorList>
            <person name="Kawai M."/>
            <person name="Futagami T."/>
            <person name="Toyoda A."/>
            <person name="Takaki Y."/>
            <person name="Nishi S."/>
            <person name="Hori S."/>
            <person name="Arai W."/>
            <person name="Tsubouchi T."/>
            <person name="Morono Y."/>
            <person name="Uchiyama I."/>
            <person name="Ito T."/>
            <person name="Fujiyama A."/>
            <person name="Inagaki F."/>
            <person name="Takami H."/>
        </authorList>
    </citation>
    <scope>NUCLEOTIDE SEQUENCE</scope>
    <source>
        <strain evidence="4">Expedition CK06-06</strain>
    </source>
</reference>
<evidence type="ECO:0000256" key="2">
    <source>
        <dbReference type="ARBA" id="ARBA00022898"/>
    </source>
</evidence>
<protein>
    <recommendedName>
        <fullName evidence="5">Aminotransferase class I/classII domain-containing protein</fullName>
    </recommendedName>
</protein>
<dbReference type="SUPFAM" id="SSF53383">
    <property type="entry name" value="PLP-dependent transferases"/>
    <property type="match status" value="1"/>
</dbReference>
<dbReference type="AlphaFoldDB" id="X1AUX5"/>
<evidence type="ECO:0008006" key="5">
    <source>
        <dbReference type="Google" id="ProtNLM"/>
    </source>
</evidence>
<feature type="compositionally biased region" description="Basic and acidic residues" evidence="3">
    <location>
        <begin position="1"/>
        <end position="14"/>
    </location>
</feature>
<dbReference type="EMBL" id="BART01011573">
    <property type="protein sequence ID" value="GAG86804.1"/>
    <property type="molecule type" value="Genomic_DNA"/>
</dbReference>
<feature type="non-terminal residue" evidence="4">
    <location>
        <position position="295"/>
    </location>
</feature>
<dbReference type="InterPro" id="IPR054542">
    <property type="entry name" value="Cys_met_metab_PP"/>
</dbReference>
<comment type="caution">
    <text evidence="4">The sequence shown here is derived from an EMBL/GenBank/DDBJ whole genome shotgun (WGS) entry which is preliminary data.</text>
</comment>
<feature type="region of interest" description="Disordered" evidence="3">
    <location>
        <begin position="1"/>
        <end position="28"/>
    </location>
</feature>
<dbReference type="Pfam" id="PF01053">
    <property type="entry name" value="Cys_Met_Meta_PP"/>
    <property type="match status" value="1"/>
</dbReference>
<organism evidence="4">
    <name type="scientific">marine sediment metagenome</name>
    <dbReference type="NCBI Taxonomy" id="412755"/>
    <lineage>
        <taxon>unclassified sequences</taxon>
        <taxon>metagenomes</taxon>
        <taxon>ecological metagenomes</taxon>
    </lineage>
</organism>
<dbReference type="InterPro" id="IPR015421">
    <property type="entry name" value="PyrdxlP-dep_Trfase_major"/>
</dbReference>
<evidence type="ECO:0000313" key="4">
    <source>
        <dbReference type="EMBL" id="GAG86804.1"/>
    </source>
</evidence>
<dbReference type="GO" id="GO:0016846">
    <property type="term" value="F:carbon-sulfur lyase activity"/>
    <property type="evidence" value="ECO:0007669"/>
    <property type="project" value="TreeGrafter"/>
</dbReference>
<dbReference type="PROSITE" id="PS00868">
    <property type="entry name" value="CYS_MET_METAB_PP"/>
    <property type="match status" value="1"/>
</dbReference>
<evidence type="ECO:0000256" key="1">
    <source>
        <dbReference type="ARBA" id="ARBA00001933"/>
    </source>
</evidence>
<dbReference type="Gene3D" id="3.40.640.10">
    <property type="entry name" value="Type I PLP-dependent aspartate aminotransferase-like (Major domain)"/>
    <property type="match status" value="1"/>
</dbReference>
<evidence type="ECO:0000256" key="3">
    <source>
        <dbReference type="SAM" id="MobiDB-lite"/>
    </source>
</evidence>
<keyword evidence="2" id="KW-0663">Pyridoxal phosphate</keyword>
<dbReference type="GO" id="GO:0030170">
    <property type="term" value="F:pyridoxal phosphate binding"/>
    <property type="evidence" value="ECO:0007669"/>
    <property type="project" value="InterPro"/>
</dbReference>
<name>X1AUX5_9ZZZZ</name>